<evidence type="ECO:0000313" key="5">
    <source>
        <dbReference type="Proteomes" id="UP000321947"/>
    </source>
</evidence>
<gene>
    <name evidence="3" type="ORF">E5676_scaffold403G001170</name>
    <name evidence="2" type="ORF">E6C27_scaffold79G00160</name>
</gene>
<comment type="caution">
    <text evidence="3">The sequence shown here is derived from an EMBL/GenBank/DDBJ whole genome shotgun (WGS) entry which is preliminary data.</text>
</comment>
<sequence>MIMLCLANDVIIKVIDEKTVEGISLRDYLDILNKILDLRNVEVKVKDEDVALILLMSLPLSYENLVDSYIRGKETLNLKDTKSTLLMREDRQKCSKLGYKKSSIYVSCYREQRGIKMLGFYHMCPNREWLSMYQHIDEGNVSMPNGIACKIVAIDSVKIQTHDGRAIYVYKVSEVVLRGTRHGTLYLLSGSTIIDYATLALSLVYRDDIAKFDEKVLAEAMNTTCYLINHVIDSNMDLTLGRLESRAKKSTFVSFGNGVKGYSSVDKQVRIQFTLDVNGLQHQGGKDQHICTKTVVLPDIEVIESLEVVILESSSSQVQVAEDVDFHEPSTYKEFVSCNDMLIAAKSKFDVQKLKNILGVEFNIEDLVATHKILAAKEYVSRVPYASAVNGPTRKGALTGCEENFMSMTRFMFTLGGSVVNWKANLQPTIAFSTIELECMTLTEVAKEEI</sequence>
<evidence type="ECO:0000313" key="4">
    <source>
        <dbReference type="Proteomes" id="UP000321393"/>
    </source>
</evidence>
<dbReference type="InterPro" id="IPR054722">
    <property type="entry name" value="PolX-like_BBD"/>
</dbReference>
<name>A0A5D3DYU1_CUCMM</name>
<evidence type="ECO:0000259" key="1">
    <source>
        <dbReference type="Pfam" id="PF22936"/>
    </source>
</evidence>
<evidence type="ECO:0000313" key="3">
    <source>
        <dbReference type="EMBL" id="TYK28762.1"/>
    </source>
</evidence>
<dbReference type="Proteomes" id="UP000321393">
    <property type="component" value="Unassembled WGS sequence"/>
</dbReference>
<reference evidence="4 5" key="1">
    <citation type="submission" date="2019-08" db="EMBL/GenBank/DDBJ databases">
        <title>Draft genome sequences of two oriental melons (Cucumis melo L. var makuwa).</title>
        <authorList>
            <person name="Kwon S.-Y."/>
        </authorList>
    </citation>
    <scope>NUCLEOTIDE SEQUENCE [LARGE SCALE GENOMIC DNA]</scope>
    <source>
        <strain evidence="5">cv. Chang Bougi</strain>
        <strain evidence="4">cv. SW 3</strain>
        <tissue evidence="3">Leaf</tissue>
    </source>
</reference>
<dbReference type="Proteomes" id="UP000321947">
    <property type="component" value="Unassembled WGS sequence"/>
</dbReference>
<protein>
    <submittedName>
        <fullName evidence="3">Copia LTR rider</fullName>
    </submittedName>
</protein>
<accession>A0A5D3DYU1</accession>
<organism evidence="3 5">
    <name type="scientific">Cucumis melo var. makuwa</name>
    <name type="common">Oriental melon</name>
    <dbReference type="NCBI Taxonomy" id="1194695"/>
    <lineage>
        <taxon>Eukaryota</taxon>
        <taxon>Viridiplantae</taxon>
        <taxon>Streptophyta</taxon>
        <taxon>Embryophyta</taxon>
        <taxon>Tracheophyta</taxon>
        <taxon>Spermatophyta</taxon>
        <taxon>Magnoliopsida</taxon>
        <taxon>eudicotyledons</taxon>
        <taxon>Gunneridae</taxon>
        <taxon>Pentapetalae</taxon>
        <taxon>rosids</taxon>
        <taxon>fabids</taxon>
        <taxon>Cucurbitales</taxon>
        <taxon>Cucurbitaceae</taxon>
        <taxon>Benincaseae</taxon>
        <taxon>Cucumis</taxon>
    </lineage>
</organism>
<dbReference type="AlphaFoldDB" id="A0A5D3DYU1"/>
<dbReference type="OrthoDB" id="995288at2759"/>
<feature type="domain" description="Retrovirus-related Pol polyprotein from transposon TNT 1-94-like beta-barrel" evidence="1">
    <location>
        <begin position="121"/>
        <end position="172"/>
    </location>
</feature>
<evidence type="ECO:0000313" key="2">
    <source>
        <dbReference type="EMBL" id="KAA0062541.1"/>
    </source>
</evidence>
<proteinExistence type="predicted"/>
<dbReference type="Pfam" id="PF14223">
    <property type="entry name" value="Retrotran_gag_2"/>
    <property type="match status" value="1"/>
</dbReference>
<dbReference type="EMBL" id="SSTD01002040">
    <property type="protein sequence ID" value="TYK28762.1"/>
    <property type="molecule type" value="Genomic_DNA"/>
</dbReference>
<dbReference type="Pfam" id="PF22936">
    <property type="entry name" value="Pol_BBD"/>
    <property type="match status" value="1"/>
</dbReference>
<dbReference type="EMBL" id="SSTE01004244">
    <property type="protein sequence ID" value="KAA0062541.1"/>
    <property type="molecule type" value="Genomic_DNA"/>
</dbReference>